<sequence>MDLKIESGIRLFRPPPTGVLDVSGERRVRAYPVKTLFANAAWMSPIAGIKLCVSRGGNIPRNAKQRAEGVERIEAAVEPKRELIEIGL</sequence>
<proteinExistence type="predicted"/>
<organism evidence="1">
    <name type="scientific">mine drainage metagenome</name>
    <dbReference type="NCBI Taxonomy" id="410659"/>
    <lineage>
        <taxon>unclassified sequences</taxon>
        <taxon>metagenomes</taxon>
        <taxon>ecological metagenomes</taxon>
    </lineage>
</organism>
<dbReference type="EMBL" id="CABR01000084">
    <property type="protein sequence ID" value="CBI10435.1"/>
    <property type="molecule type" value="Genomic_DNA"/>
</dbReference>
<reference evidence="1" key="1">
    <citation type="submission" date="2009-10" db="EMBL/GenBank/DDBJ databases">
        <title>Diversity of trophic interactions inside an arsenic-rich microbial ecosystem.</title>
        <authorList>
            <person name="Bertin P.N."/>
            <person name="Heinrich-Salmeron A."/>
            <person name="Pelletier E."/>
            <person name="Goulhen-Chollet F."/>
            <person name="Arsene-Ploetze F."/>
            <person name="Gallien S."/>
            <person name="Calteau A."/>
            <person name="Vallenet D."/>
            <person name="Casiot C."/>
            <person name="Chane-Woon-Ming B."/>
            <person name="Giloteaux L."/>
            <person name="Barakat M."/>
            <person name="Bonnefoy V."/>
            <person name="Bruneel O."/>
            <person name="Chandler M."/>
            <person name="Cleiss J."/>
            <person name="Duran R."/>
            <person name="Elbaz-Poulichet F."/>
            <person name="Fonknechten N."/>
            <person name="Lauga B."/>
            <person name="Mornico D."/>
            <person name="Ortet P."/>
            <person name="Schaeffer C."/>
            <person name="Siguier P."/>
            <person name="Alexander Thil Smith A."/>
            <person name="Van Dorsselaer A."/>
            <person name="Weissenbach J."/>
            <person name="Medigue C."/>
            <person name="Le Paslier D."/>
        </authorList>
    </citation>
    <scope>NUCLEOTIDE SEQUENCE</scope>
</reference>
<evidence type="ECO:0000313" key="1">
    <source>
        <dbReference type="EMBL" id="CBI10435.1"/>
    </source>
</evidence>
<name>E6QT63_9ZZZZ</name>
<dbReference type="AlphaFoldDB" id="E6QT63"/>
<protein>
    <submittedName>
        <fullName evidence="1">Uncharacterized protein</fullName>
    </submittedName>
</protein>
<gene>
    <name evidence="1" type="ORF">CARN7_1215</name>
</gene>
<accession>E6QT63</accession>
<comment type="caution">
    <text evidence="1">The sequence shown here is derived from an EMBL/GenBank/DDBJ whole genome shotgun (WGS) entry which is preliminary data.</text>
</comment>